<dbReference type="AlphaFoldDB" id="A0A2T3AG94"/>
<evidence type="ECO:0000256" key="1">
    <source>
        <dbReference type="ARBA" id="ARBA00005912"/>
    </source>
</evidence>
<evidence type="ECO:0000313" key="8">
    <source>
        <dbReference type="Proteomes" id="UP000241462"/>
    </source>
</evidence>
<gene>
    <name evidence="7" type="ORF">BD289DRAFT_451055</name>
</gene>
<dbReference type="GO" id="GO:0043023">
    <property type="term" value="F:ribosomal large subunit binding"/>
    <property type="evidence" value="ECO:0007669"/>
    <property type="project" value="TreeGrafter"/>
</dbReference>
<dbReference type="Gene3D" id="3.30.1360.40">
    <property type="match status" value="1"/>
</dbReference>
<feature type="region of interest" description="Disordered" evidence="5">
    <location>
        <begin position="37"/>
        <end position="94"/>
    </location>
</feature>
<feature type="compositionally biased region" description="Polar residues" evidence="5">
    <location>
        <begin position="37"/>
        <end position="46"/>
    </location>
</feature>
<evidence type="ECO:0000256" key="2">
    <source>
        <dbReference type="ARBA" id="ARBA00022917"/>
    </source>
</evidence>
<dbReference type="GO" id="GO:0006412">
    <property type="term" value="P:translation"/>
    <property type="evidence" value="ECO:0007669"/>
    <property type="project" value="UniProtKB-KW"/>
</dbReference>
<keyword evidence="2" id="KW-0648">Protein biosynthesis</keyword>
<dbReference type="STRING" id="2025994.A0A2T3AG94"/>
<dbReference type="GO" id="GO:0005739">
    <property type="term" value="C:mitochondrion"/>
    <property type="evidence" value="ECO:0007669"/>
    <property type="project" value="TreeGrafter"/>
</dbReference>
<dbReference type="Gene3D" id="1.10.132.20">
    <property type="entry name" value="Ribosome-recycling factor"/>
    <property type="match status" value="1"/>
</dbReference>
<dbReference type="FunCoup" id="A0A2T3AG94">
    <property type="interactions" value="71"/>
</dbReference>
<name>A0A2T3AG94_9PEZI</name>
<feature type="domain" description="Ribosome recycling factor" evidence="6">
    <location>
        <begin position="119"/>
        <end position="283"/>
    </location>
</feature>
<dbReference type="InterPro" id="IPR036191">
    <property type="entry name" value="RRF_sf"/>
</dbReference>
<feature type="compositionally biased region" description="Basic residues" evidence="5">
    <location>
        <begin position="49"/>
        <end position="59"/>
    </location>
</feature>
<dbReference type="Pfam" id="PF01765">
    <property type="entry name" value="RRF"/>
    <property type="match status" value="1"/>
</dbReference>
<dbReference type="InterPro" id="IPR023584">
    <property type="entry name" value="Ribosome_recyc_fac_dom"/>
</dbReference>
<feature type="compositionally biased region" description="Basic and acidic residues" evidence="5">
    <location>
        <begin position="79"/>
        <end position="94"/>
    </location>
</feature>
<evidence type="ECO:0000256" key="3">
    <source>
        <dbReference type="ARBA" id="ARBA00024909"/>
    </source>
</evidence>
<reference evidence="7 8" key="1">
    <citation type="journal article" date="2018" name="Mycol. Prog.">
        <title>Coniella lustricola, a new species from submerged detritus.</title>
        <authorList>
            <person name="Raudabaugh D.B."/>
            <person name="Iturriaga T."/>
            <person name="Carver A."/>
            <person name="Mondo S."/>
            <person name="Pangilinan J."/>
            <person name="Lipzen A."/>
            <person name="He G."/>
            <person name="Amirebrahimi M."/>
            <person name="Grigoriev I.V."/>
            <person name="Miller A.N."/>
        </authorList>
    </citation>
    <scope>NUCLEOTIDE SEQUENCE [LARGE SCALE GENOMIC DNA]</scope>
    <source>
        <strain evidence="7 8">B22-T-1</strain>
    </source>
</reference>
<accession>A0A2T3AG94</accession>
<evidence type="ECO:0000259" key="6">
    <source>
        <dbReference type="Pfam" id="PF01765"/>
    </source>
</evidence>
<dbReference type="EMBL" id="KZ678393">
    <property type="protein sequence ID" value="PSR97219.1"/>
    <property type="molecule type" value="Genomic_DNA"/>
</dbReference>
<keyword evidence="4" id="KW-0175">Coiled coil</keyword>
<sequence length="295" mass="32949">MPLHGNRSATAVAPTWWPALLSSSSTTTATVLSNPGQSVAHFSQSPVVHAKKHREKAKKAAANEKNADEWGEDQLPSESRNKTRDKFTPPSDFDHEAAFDLGDVDTAYAKIDERFEKRLQEFKASGGRFNPDLLGQLKVKTTSGGADAGAAEMYPLRELASIVHRGGRAVSILVSDASYIKPIMSAVQNSEQFNQQPQRDPDNDLELLLRIEPENPDEQAKRLKAEVNGWKDAVRDVLSTRKSKHATWQKNKHLTKDDVKNLDKKVKGLQDKKIEAIEKKEKQLLVELANRQKRL</sequence>
<feature type="coiled-coil region" evidence="4">
    <location>
        <begin position="259"/>
        <end position="294"/>
    </location>
</feature>
<comment type="similarity">
    <text evidence="1">Belongs to the RRF family.</text>
</comment>
<evidence type="ECO:0000256" key="5">
    <source>
        <dbReference type="SAM" id="MobiDB-lite"/>
    </source>
</evidence>
<dbReference type="InParanoid" id="A0A2T3AG94"/>
<dbReference type="OrthoDB" id="407355at2759"/>
<dbReference type="Proteomes" id="UP000241462">
    <property type="component" value="Unassembled WGS sequence"/>
</dbReference>
<keyword evidence="8" id="KW-1185">Reference proteome</keyword>
<dbReference type="SUPFAM" id="SSF55194">
    <property type="entry name" value="Ribosome recycling factor, RRF"/>
    <property type="match status" value="1"/>
</dbReference>
<dbReference type="PANTHER" id="PTHR20982">
    <property type="entry name" value="RIBOSOME RECYCLING FACTOR"/>
    <property type="match status" value="1"/>
</dbReference>
<protein>
    <submittedName>
        <fullName evidence="7">Ribosome recycling factor domain-containing protein</fullName>
    </submittedName>
</protein>
<proteinExistence type="inferred from homology"/>
<dbReference type="PANTHER" id="PTHR20982:SF3">
    <property type="entry name" value="MITOCHONDRIAL RIBOSOME RECYCLING FACTOR PSEUDO 1"/>
    <property type="match status" value="1"/>
</dbReference>
<evidence type="ECO:0000256" key="4">
    <source>
        <dbReference type="SAM" id="Coils"/>
    </source>
</evidence>
<evidence type="ECO:0000313" key="7">
    <source>
        <dbReference type="EMBL" id="PSR97219.1"/>
    </source>
</evidence>
<dbReference type="InterPro" id="IPR002661">
    <property type="entry name" value="Ribosome_recyc_fac"/>
</dbReference>
<organism evidence="7 8">
    <name type="scientific">Coniella lustricola</name>
    <dbReference type="NCBI Taxonomy" id="2025994"/>
    <lineage>
        <taxon>Eukaryota</taxon>
        <taxon>Fungi</taxon>
        <taxon>Dikarya</taxon>
        <taxon>Ascomycota</taxon>
        <taxon>Pezizomycotina</taxon>
        <taxon>Sordariomycetes</taxon>
        <taxon>Sordariomycetidae</taxon>
        <taxon>Diaporthales</taxon>
        <taxon>Schizoparmaceae</taxon>
        <taxon>Coniella</taxon>
    </lineage>
</organism>
<comment type="function">
    <text evidence="3">Necessary for protein synthesis in mitochondria. Functions as a ribosome recycling factor in mitochondria.</text>
</comment>